<dbReference type="EMBL" id="UGUW01000004">
    <property type="protein sequence ID" value="SUD61190.1"/>
    <property type="molecule type" value="Genomic_DNA"/>
</dbReference>
<reference evidence="1" key="3">
    <citation type="submission" date="2022-09" db="EMBL/GenBank/DDBJ databases">
        <title>Intensive care unit water sources are persistently colonized with multi-drug resistant bacteria and are the site of extensive horizontal gene transfer of antibiotic resistance genes.</title>
        <authorList>
            <person name="Diorio-Toth L."/>
        </authorList>
    </citation>
    <scope>NUCLEOTIDE SEQUENCE</scope>
    <source>
        <strain evidence="2">GD03704</strain>
        <strain evidence="1">GD04000</strain>
    </source>
</reference>
<evidence type="ECO:0000313" key="5">
    <source>
        <dbReference type="Proteomes" id="UP000254084"/>
    </source>
</evidence>
<dbReference type="EMBL" id="JAOCJE010000001">
    <property type="protein sequence ID" value="MDH1340456.1"/>
    <property type="molecule type" value="Genomic_DNA"/>
</dbReference>
<gene>
    <name evidence="3" type="ORF">EGJ44_18535</name>
    <name evidence="2" type="ORF">N5J11_14710</name>
    <name evidence="1" type="ORF">N7671_18120</name>
    <name evidence="4" type="ORF">NCTC10860_03565</name>
</gene>
<evidence type="ECO:0000313" key="4">
    <source>
        <dbReference type="EMBL" id="SUD61190.1"/>
    </source>
</evidence>
<dbReference type="AlphaFoldDB" id="A0A061CUR5"/>
<dbReference type="Proteomes" id="UP001159292">
    <property type="component" value="Unassembled WGS sequence"/>
</dbReference>
<sequence length="123" mass="13887">MFEPGHLHRRNPPGLGGQPGYSIDFYYEVREDSQEGPMLHGRLVGEIEGRAFEEVFEMHRDTAFNFASVISRLVAKHGLPPNHSPIMRAHAEYDAIFEDIRAKLHAKPGEAVDLDHLERDGLA</sequence>
<protein>
    <submittedName>
        <fullName evidence="4">Acetyl-CoA carboxylase alpha subunit</fullName>
    </submittedName>
    <submittedName>
        <fullName evidence="3">DUF5064 family protein</fullName>
    </submittedName>
</protein>
<reference evidence="3 6" key="2">
    <citation type="submission" date="2018-10" db="EMBL/GenBank/DDBJ databases">
        <title>Transmission dynamics of multidrug resistant bacteria on intensive care unit surfaces.</title>
        <authorList>
            <person name="D'Souza A.W."/>
            <person name="Potter R.F."/>
            <person name="Wallace M."/>
            <person name="Shupe A."/>
            <person name="Patel S."/>
            <person name="Sun S."/>
            <person name="Gul D."/>
            <person name="Kwon J.H."/>
            <person name="Andleeb S."/>
            <person name="Burnham C.-A.D."/>
            <person name="Dantas G."/>
        </authorList>
    </citation>
    <scope>NUCLEOTIDE SEQUENCE [LARGE SCALE GENOMIC DNA]</scope>
    <source>
        <strain evidence="3 6">PO_271</strain>
    </source>
</reference>
<dbReference type="RefSeq" id="WP_004423708.1">
    <property type="nucleotide sequence ID" value="NZ_CAURUH010000132.1"/>
</dbReference>
<dbReference type="Proteomes" id="UP000272833">
    <property type="component" value="Unassembled WGS sequence"/>
</dbReference>
<organism evidence="3 6">
    <name type="scientific">Ectopseudomonas oleovorans</name>
    <name type="common">Pseudomonas oleovorans</name>
    <dbReference type="NCBI Taxonomy" id="301"/>
    <lineage>
        <taxon>Bacteria</taxon>
        <taxon>Pseudomonadati</taxon>
        <taxon>Pseudomonadota</taxon>
        <taxon>Gammaproteobacteria</taxon>
        <taxon>Pseudomonadales</taxon>
        <taxon>Pseudomonadaceae</taxon>
        <taxon>Ectopseudomonas</taxon>
    </lineage>
</organism>
<dbReference type="InterPro" id="IPR032024">
    <property type="entry name" value="DUF5064"/>
</dbReference>
<dbReference type="Pfam" id="PF16703">
    <property type="entry name" value="DUF5064"/>
    <property type="match status" value="1"/>
</dbReference>
<evidence type="ECO:0000313" key="2">
    <source>
        <dbReference type="EMBL" id="MDH1340456.1"/>
    </source>
</evidence>
<evidence type="ECO:0000313" key="3">
    <source>
        <dbReference type="EMBL" id="RRW31495.1"/>
    </source>
</evidence>
<name>A0A061CUR5_ECTOL</name>
<dbReference type="EMBL" id="RHRS01000062">
    <property type="protein sequence ID" value="RRW31495.1"/>
    <property type="molecule type" value="Genomic_DNA"/>
</dbReference>
<accession>A0A3R8VUK8</accession>
<proteinExistence type="predicted"/>
<dbReference type="EMBL" id="JAOEET010000060">
    <property type="protein sequence ID" value="MDH0569082.1"/>
    <property type="molecule type" value="Genomic_DNA"/>
</dbReference>
<evidence type="ECO:0000313" key="1">
    <source>
        <dbReference type="EMBL" id="MDH0569082.1"/>
    </source>
</evidence>
<reference evidence="4 5" key="1">
    <citation type="submission" date="2018-06" db="EMBL/GenBank/DDBJ databases">
        <authorList>
            <consortium name="Pathogen Informatics"/>
            <person name="Doyle S."/>
        </authorList>
    </citation>
    <scope>NUCLEOTIDE SEQUENCE [LARGE SCALE GENOMIC DNA]</scope>
    <source>
        <strain evidence="4 5">NCTC10860</strain>
    </source>
</reference>
<accession>A0A061CUR5</accession>
<dbReference type="Gene3D" id="3.30.160.370">
    <property type="entry name" value="Domain of unknown function DUF5064"/>
    <property type="match status" value="1"/>
</dbReference>
<evidence type="ECO:0000313" key="6">
    <source>
        <dbReference type="Proteomes" id="UP000272833"/>
    </source>
</evidence>
<dbReference type="Proteomes" id="UP001161697">
    <property type="component" value="Unassembled WGS sequence"/>
</dbReference>
<dbReference type="Proteomes" id="UP000254084">
    <property type="component" value="Unassembled WGS sequence"/>
</dbReference>